<organism evidence="2 3">
    <name type="scientific">Actinoplanes auranticolor</name>
    <dbReference type="NCBI Taxonomy" id="47988"/>
    <lineage>
        <taxon>Bacteria</taxon>
        <taxon>Bacillati</taxon>
        <taxon>Actinomycetota</taxon>
        <taxon>Actinomycetes</taxon>
        <taxon>Micromonosporales</taxon>
        <taxon>Micromonosporaceae</taxon>
        <taxon>Actinoplanes</taxon>
    </lineage>
</organism>
<sequence length="271" mass="30022">MNVIAEMLLTEPAPAVIWATLMLLTFPALLVLASPAGTRHPRRAAREWLAALRRSRSVRRPADRSRRRDEERRARTDEAVRAARYAEEIRAAADHAAGSAQRWQWMWEQSEDHRNAAWQAWLDADSRVRTALAAAAWGRSSPVRTCEEYAARERYLHRTVAAAADRGELPAAAVADALAGRHGWDARLHPAEQDLVIARASAAWLRQRYEQAVAAERAARHDAERAHRDAGSLRHEARAAAVRAGELSRFLPAPRRTAPAAGYGPEAVPAG</sequence>
<keyword evidence="1" id="KW-0472">Membrane</keyword>
<dbReference type="Proteomes" id="UP000681340">
    <property type="component" value="Unassembled WGS sequence"/>
</dbReference>
<feature type="transmembrane region" description="Helical" evidence="1">
    <location>
        <begin position="15"/>
        <end position="33"/>
    </location>
</feature>
<evidence type="ECO:0000256" key="1">
    <source>
        <dbReference type="SAM" id="Phobius"/>
    </source>
</evidence>
<accession>A0A919S998</accession>
<keyword evidence="3" id="KW-1185">Reference proteome</keyword>
<protein>
    <submittedName>
        <fullName evidence="2">Uncharacterized protein</fullName>
    </submittedName>
</protein>
<evidence type="ECO:0000313" key="2">
    <source>
        <dbReference type="EMBL" id="GIM66674.1"/>
    </source>
</evidence>
<dbReference type="EMBL" id="BOQL01000021">
    <property type="protein sequence ID" value="GIM66674.1"/>
    <property type="molecule type" value="Genomic_DNA"/>
</dbReference>
<reference evidence="2" key="1">
    <citation type="submission" date="2021-03" db="EMBL/GenBank/DDBJ databases">
        <title>Whole genome shotgun sequence of Actinoplanes auranticolor NBRC 12245.</title>
        <authorList>
            <person name="Komaki H."/>
            <person name="Tamura T."/>
        </authorList>
    </citation>
    <scope>NUCLEOTIDE SEQUENCE</scope>
    <source>
        <strain evidence="2">NBRC 12245</strain>
    </source>
</reference>
<comment type="caution">
    <text evidence="2">The sequence shown here is derived from an EMBL/GenBank/DDBJ whole genome shotgun (WGS) entry which is preliminary data.</text>
</comment>
<dbReference type="RefSeq" id="WP_212988431.1">
    <property type="nucleotide sequence ID" value="NZ_BAABEA010000019.1"/>
</dbReference>
<keyword evidence="1" id="KW-1133">Transmembrane helix</keyword>
<dbReference type="AlphaFoldDB" id="A0A919S998"/>
<proteinExistence type="predicted"/>
<gene>
    <name evidence="2" type="ORF">Aau02nite_23940</name>
</gene>
<keyword evidence="1" id="KW-0812">Transmembrane</keyword>
<evidence type="ECO:0000313" key="3">
    <source>
        <dbReference type="Proteomes" id="UP000681340"/>
    </source>
</evidence>
<name>A0A919S998_9ACTN</name>